<dbReference type="GO" id="GO:0042393">
    <property type="term" value="F:histone binding"/>
    <property type="evidence" value="ECO:0007669"/>
    <property type="project" value="TreeGrafter"/>
</dbReference>
<dbReference type="Proteomes" id="UP000549394">
    <property type="component" value="Unassembled WGS sequence"/>
</dbReference>
<dbReference type="Gene3D" id="2.40.50.40">
    <property type="match status" value="1"/>
</dbReference>
<evidence type="ECO:0000256" key="3">
    <source>
        <dbReference type="ARBA" id="ARBA00023242"/>
    </source>
</evidence>
<sequence>MAPRSKRSKVRKDDSQQRKVSKFFALKYIGNVRHLYVKFQGSSYWKCDWIREEWIKKYSGCLYHHWKKDNPKPVTFNSHHSHIEMCRKLDLTTRLLVDRVVACRPNKDQPGEIEYFVKWRNCDLDEATWEDPNFLQANIPEFESILNDYILEIQKLTQDWSLPRKLVNPKDLRQEIIECPTYIRDMNLKKAHWNILNRLRKTCVERRIAVLERLPLPQRQKFIISLLKSIRADNIVGPVLMILPLPGMVSCWSEVIRRYMPGIRIRKFMGNKESREALWRYEFFHTITKPNRCKVPRFDIALTTGLIYSCDWRSLAICPWSVVLVDSITFSSNSSRLASHNILPGKFLTLLTTSVKLKEEENIELFEALELLDPKNIEIQRCLEALKDKNKKLYSEITPKYIINLQTEIVPKPLEFVFLIEMTSLQKYYYQKVTKQFINRKETFSSHSVKTYIDELRHCCNHPFLLDDHEGIHMIRSKSNDIATIIAASAKCQILLRLLRKMNPLEDRCLILCSSGPMLSVIGRVVRSQDYTCKYAYDGYRYYDRVVLLAFVGYFIIKNVLENKTERKVRTFCYLVCVDKDRVVLNPSASDTIILFDVDLERLRDIKILKLARKRGCTIYRMTCRNTIEESISKLIERKMLLHAIKHSGKHPYVRKILRSPWTDPLNFIGISHLLNSQIDDEFDKDILSLSNDDLQKIWTVGLFGHERVNRYLHPFPVCRPSDFTEEDISLLIRDELLETGKVLPFAKNEDFGHMFHQITLESSYEEEDRTFIFKKKPLWCKVSEKFEDTDKRINNFPAKELVSDTDLDIDFCDIDMIEPSIGNDMRPIEDAVVEKLIPTSDNQILQIKYLKDLRSICQEGFVLKLDDVETVTRGITKKAQLTALFKSRQTNV</sequence>
<dbReference type="Pfam" id="PF00385">
    <property type="entry name" value="Chromo"/>
    <property type="match status" value="1"/>
</dbReference>
<keyword evidence="1" id="KW-0547">Nucleotide-binding</keyword>
<dbReference type="InterPro" id="IPR038718">
    <property type="entry name" value="SNF2-like_sf"/>
</dbReference>
<evidence type="ECO:0000313" key="6">
    <source>
        <dbReference type="Proteomes" id="UP000549394"/>
    </source>
</evidence>
<evidence type="ECO:0000256" key="2">
    <source>
        <dbReference type="ARBA" id="ARBA00022840"/>
    </source>
</evidence>
<accession>A0A7I8W0A7</accession>
<keyword evidence="3" id="KW-0539">Nucleus</keyword>
<dbReference type="EMBL" id="CAJFCJ010000013">
    <property type="protein sequence ID" value="CAD5121107.1"/>
    <property type="molecule type" value="Genomic_DNA"/>
</dbReference>
<keyword evidence="2" id="KW-0067">ATP-binding</keyword>
<keyword evidence="6" id="KW-1185">Reference proteome</keyword>
<dbReference type="GO" id="GO:0140658">
    <property type="term" value="F:ATP-dependent chromatin remodeler activity"/>
    <property type="evidence" value="ECO:0007669"/>
    <property type="project" value="TreeGrafter"/>
</dbReference>
<dbReference type="PROSITE" id="PS50013">
    <property type="entry name" value="CHROMO_2"/>
    <property type="match status" value="1"/>
</dbReference>
<gene>
    <name evidence="5" type="ORF">DGYR_LOCUS9100</name>
</gene>
<dbReference type="GO" id="GO:0003682">
    <property type="term" value="F:chromatin binding"/>
    <property type="evidence" value="ECO:0007669"/>
    <property type="project" value="TreeGrafter"/>
</dbReference>
<dbReference type="SUPFAM" id="SSF52540">
    <property type="entry name" value="P-loop containing nucleoside triphosphate hydrolases"/>
    <property type="match status" value="1"/>
</dbReference>
<dbReference type="InterPro" id="IPR016197">
    <property type="entry name" value="Chromo-like_dom_sf"/>
</dbReference>
<dbReference type="InterPro" id="IPR027417">
    <property type="entry name" value="P-loop_NTPase"/>
</dbReference>
<dbReference type="GO" id="GO:0016887">
    <property type="term" value="F:ATP hydrolysis activity"/>
    <property type="evidence" value="ECO:0007669"/>
    <property type="project" value="TreeGrafter"/>
</dbReference>
<evidence type="ECO:0000313" key="5">
    <source>
        <dbReference type="EMBL" id="CAD5121107.1"/>
    </source>
</evidence>
<evidence type="ECO:0000256" key="1">
    <source>
        <dbReference type="ARBA" id="ARBA00022741"/>
    </source>
</evidence>
<comment type="caution">
    <text evidence="5">The sequence shown here is derived from an EMBL/GenBank/DDBJ whole genome shotgun (WGS) entry which is preliminary data.</text>
</comment>
<dbReference type="SMART" id="SM00298">
    <property type="entry name" value="CHROMO"/>
    <property type="match status" value="2"/>
</dbReference>
<proteinExistence type="predicted"/>
<dbReference type="SUPFAM" id="SSF54160">
    <property type="entry name" value="Chromo domain-like"/>
    <property type="match status" value="1"/>
</dbReference>
<evidence type="ECO:0000259" key="4">
    <source>
        <dbReference type="PROSITE" id="PS50013"/>
    </source>
</evidence>
<name>A0A7I8W0A7_9ANNE</name>
<dbReference type="GO" id="GO:0005634">
    <property type="term" value="C:nucleus"/>
    <property type="evidence" value="ECO:0007669"/>
    <property type="project" value="TreeGrafter"/>
</dbReference>
<dbReference type="PANTHER" id="PTHR45623">
    <property type="entry name" value="CHROMODOMAIN-HELICASE-DNA-BINDING PROTEIN 3-RELATED-RELATED"/>
    <property type="match status" value="1"/>
</dbReference>
<dbReference type="AlphaFoldDB" id="A0A7I8W0A7"/>
<dbReference type="PANTHER" id="PTHR45623:SF17">
    <property type="entry name" value="CHROMODOMAIN-HELICASE-DNA-BINDING PROTEIN 3-RELATED"/>
    <property type="match status" value="1"/>
</dbReference>
<protein>
    <submittedName>
        <fullName evidence="5">DgyrCDS9648</fullName>
    </submittedName>
</protein>
<dbReference type="GO" id="GO:0000785">
    <property type="term" value="C:chromatin"/>
    <property type="evidence" value="ECO:0007669"/>
    <property type="project" value="TreeGrafter"/>
</dbReference>
<dbReference type="Gene3D" id="3.40.50.300">
    <property type="entry name" value="P-loop containing nucleotide triphosphate hydrolases"/>
    <property type="match status" value="1"/>
</dbReference>
<feature type="domain" description="Chromo" evidence="4">
    <location>
        <begin position="95"/>
        <end position="149"/>
    </location>
</feature>
<organism evidence="5 6">
    <name type="scientific">Dimorphilus gyrociliatus</name>
    <dbReference type="NCBI Taxonomy" id="2664684"/>
    <lineage>
        <taxon>Eukaryota</taxon>
        <taxon>Metazoa</taxon>
        <taxon>Spiralia</taxon>
        <taxon>Lophotrochozoa</taxon>
        <taxon>Annelida</taxon>
        <taxon>Polychaeta</taxon>
        <taxon>Polychaeta incertae sedis</taxon>
        <taxon>Dinophilidae</taxon>
        <taxon>Dimorphilus</taxon>
    </lineage>
</organism>
<dbReference type="Gene3D" id="3.40.50.10810">
    <property type="entry name" value="Tandem AAA-ATPase domain"/>
    <property type="match status" value="1"/>
</dbReference>
<dbReference type="InterPro" id="IPR000953">
    <property type="entry name" value="Chromo/chromo_shadow_dom"/>
</dbReference>
<dbReference type="GO" id="GO:0005524">
    <property type="term" value="F:ATP binding"/>
    <property type="evidence" value="ECO:0007669"/>
    <property type="project" value="UniProtKB-KW"/>
</dbReference>
<dbReference type="InterPro" id="IPR023780">
    <property type="entry name" value="Chromo_domain"/>
</dbReference>
<reference evidence="5 6" key="1">
    <citation type="submission" date="2020-08" db="EMBL/GenBank/DDBJ databases">
        <authorList>
            <person name="Hejnol A."/>
        </authorList>
    </citation>
    <scope>NUCLEOTIDE SEQUENCE [LARGE SCALE GENOMIC DNA]</scope>
</reference>
<dbReference type="GO" id="GO:0003677">
    <property type="term" value="F:DNA binding"/>
    <property type="evidence" value="ECO:0007669"/>
    <property type="project" value="TreeGrafter"/>
</dbReference>